<dbReference type="InterPro" id="IPR005828">
    <property type="entry name" value="MFS_sugar_transport-like"/>
</dbReference>
<dbReference type="InterPro" id="IPR036259">
    <property type="entry name" value="MFS_trans_sf"/>
</dbReference>
<dbReference type="Proteomes" id="UP001152888">
    <property type="component" value="Unassembled WGS sequence"/>
</dbReference>
<feature type="transmembrane region" description="Helical" evidence="9">
    <location>
        <begin position="377"/>
        <end position="401"/>
    </location>
</feature>
<evidence type="ECO:0000256" key="4">
    <source>
        <dbReference type="ARBA" id="ARBA00022597"/>
    </source>
</evidence>
<feature type="transmembrane region" description="Helical" evidence="9">
    <location>
        <begin position="198"/>
        <end position="216"/>
    </location>
</feature>
<feature type="transmembrane region" description="Helical" evidence="9">
    <location>
        <begin position="340"/>
        <end position="357"/>
    </location>
</feature>
<proteinExistence type="predicted"/>
<dbReference type="PROSITE" id="PS50850">
    <property type="entry name" value="MFS"/>
    <property type="match status" value="1"/>
</dbReference>
<accession>A0A9P0JS81</accession>
<dbReference type="PRINTS" id="PR00171">
    <property type="entry name" value="SUGRTRNSPORT"/>
</dbReference>
<protein>
    <recommendedName>
        <fullName evidence="10">Major facilitator superfamily (MFS) profile domain-containing protein</fullName>
    </recommendedName>
</protein>
<keyword evidence="8" id="KW-0325">Glycoprotein</keyword>
<feature type="transmembrane region" description="Helical" evidence="9">
    <location>
        <begin position="446"/>
        <end position="464"/>
    </location>
</feature>
<keyword evidence="2" id="KW-0813">Transport</keyword>
<feature type="transmembrane region" description="Helical" evidence="9">
    <location>
        <begin position="315"/>
        <end position="333"/>
    </location>
</feature>
<evidence type="ECO:0000256" key="3">
    <source>
        <dbReference type="ARBA" id="ARBA00022475"/>
    </source>
</evidence>
<dbReference type="InterPro" id="IPR020846">
    <property type="entry name" value="MFS_dom"/>
</dbReference>
<dbReference type="InterPro" id="IPR003663">
    <property type="entry name" value="Sugar/inositol_transpt"/>
</dbReference>
<feature type="transmembrane region" description="Helical" evidence="9">
    <location>
        <begin position="113"/>
        <end position="133"/>
    </location>
</feature>
<evidence type="ECO:0000256" key="1">
    <source>
        <dbReference type="ARBA" id="ARBA00004651"/>
    </source>
</evidence>
<dbReference type="EMBL" id="CAKOFQ010006680">
    <property type="protein sequence ID" value="CAH1959015.1"/>
    <property type="molecule type" value="Genomic_DNA"/>
</dbReference>
<feature type="transmembrane region" description="Helical" evidence="9">
    <location>
        <begin position="413"/>
        <end position="434"/>
    </location>
</feature>
<feature type="domain" description="Major facilitator superfamily (MFS) profile" evidence="10">
    <location>
        <begin position="37"/>
        <end position="468"/>
    </location>
</feature>
<organism evidence="11 12">
    <name type="scientific">Acanthoscelides obtectus</name>
    <name type="common">Bean weevil</name>
    <name type="synonym">Bruchus obtectus</name>
    <dbReference type="NCBI Taxonomy" id="200917"/>
    <lineage>
        <taxon>Eukaryota</taxon>
        <taxon>Metazoa</taxon>
        <taxon>Ecdysozoa</taxon>
        <taxon>Arthropoda</taxon>
        <taxon>Hexapoda</taxon>
        <taxon>Insecta</taxon>
        <taxon>Pterygota</taxon>
        <taxon>Neoptera</taxon>
        <taxon>Endopterygota</taxon>
        <taxon>Coleoptera</taxon>
        <taxon>Polyphaga</taxon>
        <taxon>Cucujiformia</taxon>
        <taxon>Chrysomeloidea</taxon>
        <taxon>Chrysomelidae</taxon>
        <taxon>Bruchinae</taxon>
        <taxon>Bruchini</taxon>
        <taxon>Acanthoscelides</taxon>
    </lineage>
</organism>
<dbReference type="PANTHER" id="PTHR48021:SF34">
    <property type="entry name" value="FACILITATED TREHALOSE TRANSPORTER TRET1-2 HOMOLOG-LIKE PROTEIN"/>
    <property type="match status" value="1"/>
</dbReference>
<dbReference type="Gene3D" id="1.20.1250.20">
    <property type="entry name" value="MFS general substrate transporter like domains"/>
    <property type="match status" value="1"/>
</dbReference>
<dbReference type="SUPFAM" id="SSF103473">
    <property type="entry name" value="MFS general substrate transporter"/>
    <property type="match status" value="1"/>
</dbReference>
<comment type="caution">
    <text evidence="11">The sequence shown here is derived from an EMBL/GenBank/DDBJ whole genome shotgun (WGS) entry which is preliminary data.</text>
</comment>
<sequence>MAGVKYTQTVKGPRGQLFVSTTDSLSGHPTFLPQVLASLAVSLGPLAAGLGKGYSSPAIASLTQRTRDTPAPSDSFPTVSAQQTSWLASLSLLGALFGAPVGGVAVRFGRKRALVLAGLPLSFCWAITAWAASVEVMCFAAFISGFLVSIVQLSAQVYVSEIAAPSIRGGLSAMLKVAGHAGVLVAFAAGAFLDWRRLAGMIAFAPAAMCVLLLRVPESPGWLVLSGKDGDAEKALRWFRGDTADLQLELGVLQAHVLSRPIPASPKVLIQSLKTPVMIACGLMFFQRFSGVNAFNFYVVSVFQETFGGTNPHSAAVAVAVVQLLSSVLSGLLVDSAGRLPLLVASSVMMTMALASFGSFSYYKETSPRTGTPHLDWIPLLCVLLFTVAFSLGISPISWLLVSELFSLEHRGFGTALATAFSYLCAFIGVKTFVDFKELLGLYGAFWLYAFISVCGLCFVVCCVPETKGQDLTEIDTGR</sequence>
<evidence type="ECO:0000259" key="10">
    <source>
        <dbReference type="PROSITE" id="PS50850"/>
    </source>
</evidence>
<dbReference type="GO" id="GO:0005886">
    <property type="term" value="C:plasma membrane"/>
    <property type="evidence" value="ECO:0007669"/>
    <property type="project" value="UniProtKB-SubCell"/>
</dbReference>
<dbReference type="OrthoDB" id="6339427at2759"/>
<dbReference type="PANTHER" id="PTHR48021">
    <property type="match status" value="1"/>
</dbReference>
<comment type="subcellular location">
    <subcellularLocation>
        <location evidence="1">Cell membrane</location>
        <topology evidence="1">Multi-pass membrane protein</topology>
    </subcellularLocation>
</comment>
<evidence type="ECO:0000313" key="11">
    <source>
        <dbReference type="EMBL" id="CAH1959015.1"/>
    </source>
</evidence>
<reference evidence="11" key="1">
    <citation type="submission" date="2022-03" db="EMBL/GenBank/DDBJ databases">
        <authorList>
            <person name="Sayadi A."/>
        </authorList>
    </citation>
    <scope>NUCLEOTIDE SEQUENCE</scope>
</reference>
<keyword evidence="12" id="KW-1185">Reference proteome</keyword>
<evidence type="ECO:0000256" key="6">
    <source>
        <dbReference type="ARBA" id="ARBA00022989"/>
    </source>
</evidence>
<gene>
    <name evidence="11" type="ORF">ACAOBT_LOCUS2967</name>
</gene>
<dbReference type="InterPro" id="IPR050549">
    <property type="entry name" value="MFS_Trehalose_Transporter"/>
</dbReference>
<dbReference type="FunFam" id="1.20.1250.20:FF:000218">
    <property type="entry name" value="facilitated trehalose transporter Tret1"/>
    <property type="match status" value="1"/>
</dbReference>
<feature type="transmembrane region" description="Helical" evidence="9">
    <location>
        <begin position="277"/>
        <end position="303"/>
    </location>
</feature>
<feature type="transmembrane region" description="Helical" evidence="9">
    <location>
        <begin position="86"/>
        <end position="106"/>
    </location>
</feature>
<keyword evidence="5 9" id="KW-0812">Transmembrane</keyword>
<evidence type="ECO:0000256" key="7">
    <source>
        <dbReference type="ARBA" id="ARBA00023136"/>
    </source>
</evidence>
<keyword evidence="4" id="KW-0762">Sugar transport</keyword>
<feature type="transmembrane region" description="Helical" evidence="9">
    <location>
        <begin position="139"/>
        <end position="159"/>
    </location>
</feature>
<dbReference type="AlphaFoldDB" id="A0A9P0JS81"/>
<keyword evidence="6 9" id="KW-1133">Transmembrane helix</keyword>
<name>A0A9P0JS81_ACAOB</name>
<evidence type="ECO:0000256" key="5">
    <source>
        <dbReference type="ARBA" id="ARBA00022692"/>
    </source>
</evidence>
<evidence type="ECO:0000256" key="2">
    <source>
        <dbReference type="ARBA" id="ARBA00022448"/>
    </source>
</evidence>
<dbReference type="Pfam" id="PF00083">
    <property type="entry name" value="Sugar_tr"/>
    <property type="match status" value="1"/>
</dbReference>
<evidence type="ECO:0000256" key="9">
    <source>
        <dbReference type="SAM" id="Phobius"/>
    </source>
</evidence>
<evidence type="ECO:0000313" key="12">
    <source>
        <dbReference type="Proteomes" id="UP001152888"/>
    </source>
</evidence>
<evidence type="ECO:0000256" key="8">
    <source>
        <dbReference type="ARBA" id="ARBA00023180"/>
    </source>
</evidence>
<keyword evidence="7 9" id="KW-0472">Membrane</keyword>
<feature type="transmembrane region" description="Helical" evidence="9">
    <location>
        <begin position="171"/>
        <end position="192"/>
    </location>
</feature>
<dbReference type="GO" id="GO:0022857">
    <property type="term" value="F:transmembrane transporter activity"/>
    <property type="evidence" value="ECO:0007669"/>
    <property type="project" value="InterPro"/>
</dbReference>
<keyword evidence="3" id="KW-1003">Cell membrane</keyword>